<evidence type="ECO:0000313" key="4">
    <source>
        <dbReference type="Proteomes" id="UP000583266"/>
    </source>
</evidence>
<keyword evidence="2" id="KW-0732">Signal</keyword>
<gene>
    <name evidence="3" type="ORF">HHL17_03605</name>
</gene>
<sequence length="325" mass="36013">MQFNIALLLLLPTFFYGGRTCAQAYNPTGTKLDESRLTLFPETIVVDDATADGGKAIFRPANAAVNTMWFGPYAQFQAGNYLVQFRMKVTSNVSNNALLQLDVIPTGGAYQPLWVRADMFRASNQWELITIPITLTNTVSNVEVRGISFRPGTTDVYLDYINIIPGDARGFYTGEYTVTNKGDVGIGTVTPATKLHVIGKSKIEGDMDVVGNIKTKKVKVTVSDWPDYVFEPGYKMTALSELEQYIQQHKHLPDVIPAAVANKEGIDVSDTQAVLLKKIEELTRYIIDQDKRINAQNKRIEELEAKVTPTSPLLPIPPPPSHHNP</sequence>
<feature type="signal peptide" evidence="2">
    <location>
        <begin position="1"/>
        <end position="24"/>
    </location>
</feature>
<feature type="compositionally biased region" description="Pro residues" evidence="1">
    <location>
        <begin position="312"/>
        <end position="325"/>
    </location>
</feature>
<evidence type="ECO:0000256" key="2">
    <source>
        <dbReference type="SAM" id="SignalP"/>
    </source>
</evidence>
<evidence type="ECO:0000256" key="1">
    <source>
        <dbReference type="SAM" id="MobiDB-lite"/>
    </source>
</evidence>
<organism evidence="3 4">
    <name type="scientific">Chitinophaga fulva</name>
    <dbReference type="NCBI Taxonomy" id="2728842"/>
    <lineage>
        <taxon>Bacteria</taxon>
        <taxon>Pseudomonadati</taxon>
        <taxon>Bacteroidota</taxon>
        <taxon>Chitinophagia</taxon>
        <taxon>Chitinophagales</taxon>
        <taxon>Chitinophagaceae</taxon>
        <taxon>Chitinophaga</taxon>
    </lineage>
</organism>
<dbReference type="EMBL" id="JABBGC010000001">
    <property type="protein sequence ID" value="NML36276.1"/>
    <property type="molecule type" value="Genomic_DNA"/>
</dbReference>
<reference evidence="3 4" key="1">
    <citation type="submission" date="2020-04" db="EMBL/GenBank/DDBJ databases">
        <title>Chitinophaga sp. G-6-1-13 sp. nov., isolated from soil.</title>
        <authorList>
            <person name="Dahal R.H."/>
            <person name="Chaudhary D.K."/>
        </authorList>
    </citation>
    <scope>NUCLEOTIDE SEQUENCE [LARGE SCALE GENOMIC DNA]</scope>
    <source>
        <strain evidence="3 4">G-6-1-13</strain>
    </source>
</reference>
<dbReference type="Gene3D" id="2.60.120.260">
    <property type="entry name" value="Galactose-binding domain-like"/>
    <property type="match status" value="1"/>
</dbReference>
<proteinExistence type="predicted"/>
<dbReference type="AlphaFoldDB" id="A0A848GE37"/>
<feature type="region of interest" description="Disordered" evidence="1">
    <location>
        <begin position="304"/>
        <end position="325"/>
    </location>
</feature>
<feature type="chain" id="PRO_5032911980" description="CBM-cenC domain-containing protein" evidence="2">
    <location>
        <begin position="25"/>
        <end position="325"/>
    </location>
</feature>
<keyword evidence="4" id="KW-1185">Reference proteome</keyword>
<accession>A0A848GE37</accession>
<dbReference type="Proteomes" id="UP000583266">
    <property type="component" value="Unassembled WGS sequence"/>
</dbReference>
<comment type="caution">
    <text evidence="3">The sequence shown here is derived from an EMBL/GenBank/DDBJ whole genome shotgun (WGS) entry which is preliminary data.</text>
</comment>
<protein>
    <recommendedName>
        <fullName evidence="5">CBM-cenC domain-containing protein</fullName>
    </recommendedName>
</protein>
<evidence type="ECO:0008006" key="5">
    <source>
        <dbReference type="Google" id="ProtNLM"/>
    </source>
</evidence>
<dbReference type="RefSeq" id="WP_169223417.1">
    <property type="nucleotide sequence ID" value="NZ_JABBGC010000001.1"/>
</dbReference>
<name>A0A848GE37_9BACT</name>
<evidence type="ECO:0000313" key="3">
    <source>
        <dbReference type="EMBL" id="NML36276.1"/>
    </source>
</evidence>